<evidence type="ECO:0000313" key="3">
    <source>
        <dbReference type="Proteomes" id="UP000295117"/>
    </source>
</evidence>
<evidence type="ECO:0000313" key="2">
    <source>
        <dbReference type="EMBL" id="TDZ85401.1"/>
    </source>
</evidence>
<sequence length="77" mass="8228" precursor="true">MLTTNLGRSLAAVCAVVAVLLPAEGALGLSHAEHQRHCDTDEFDYCLPGGTNPTVPEGTNPRVPWGVSIQDFPYGRH</sequence>
<dbReference type="RefSeq" id="WP_134067144.1">
    <property type="nucleotide sequence ID" value="NZ_PECG01000005.1"/>
</dbReference>
<keyword evidence="1" id="KW-0732">Signal</keyword>
<feature type="chain" id="PRO_5038743054" evidence="1">
    <location>
        <begin position="26"/>
        <end position="77"/>
    </location>
</feature>
<name>A0A4R8S995_9MYCO</name>
<dbReference type="Proteomes" id="UP000295117">
    <property type="component" value="Unassembled WGS sequence"/>
</dbReference>
<proteinExistence type="predicted"/>
<protein>
    <submittedName>
        <fullName evidence="2">Uncharacterized protein</fullName>
    </submittedName>
</protein>
<organism evidence="2 3">
    <name type="scientific">Mycobacteroides salmoniphilum</name>
    <dbReference type="NCBI Taxonomy" id="404941"/>
    <lineage>
        <taxon>Bacteria</taxon>
        <taxon>Bacillati</taxon>
        <taxon>Actinomycetota</taxon>
        <taxon>Actinomycetes</taxon>
        <taxon>Mycobacteriales</taxon>
        <taxon>Mycobacteriaceae</taxon>
        <taxon>Mycobacteroides</taxon>
    </lineage>
</organism>
<gene>
    <name evidence="2" type="ORF">DE4585_00719</name>
</gene>
<feature type="signal peptide" evidence="1">
    <location>
        <begin position="1"/>
        <end position="25"/>
    </location>
</feature>
<comment type="caution">
    <text evidence="2">The sequence shown here is derived from an EMBL/GenBank/DDBJ whole genome shotgun (WGS) entry which is preliminary data.</text>
</comment>
<accession>A0A4R8S995</accession>
<evidence type="ECO:0000256" key="1">
    <source>
        <dbReference type="SAM" id="SignalP"/>
    </source>
</evidence>
<dbReference type="AlphaFoldDB" id="A0A4R8S995"/>
<dbReference type="EMBL" id="PECH01000004">
    <property type="protein sequence ID" value="TDZ85401.1"/>
    <property type="molecule type" value="Genomic_DNA"/>
</dbReference>
<reference evidence="2 3" key="1">
    <citation type="journal article" date="2019" name="Sci. Rep.">
        <title>Extended insight into the Mycobacterium chelonae-abscessus complex through whole genome sequencing of Mycobacterium salmoniphilum outbreak and Mycobacterium salmoniphilum-like strains.</title>
        <authorList>
            <person name="Behra P.R.K."/>
            <person name="Das S."/>
            <person name="Pettersson B.M.F."/>
            <person name="Shirreff L."/>
            <person name="DuCote T."/>
            <person name="Jacobsson K.G."/>
            <person name="Ennis D.G."/>
            <person name="Kirsebom L.A."/>
        </authorList>
    </citation>
    <scope>NUCLEOTIDE SEQUENCE [LARGE SCALE GENOMIC DNA]</scope>
    <source>
        <strain evidence="2 3">DE 4585</strain>
    </source>
</reference>